<protein>
    <recommendedName>
        <fullName evidence="8">L-2-hydroxyglutarate dehydrogenase, mitochondrial</fullName>
        <ecNumber evidence="7">1.1.99.2</ecNumber>
    </recommendedName>
</protein>
<evidence type="ECO:0000256" key="7">
    <source>
        <dbReference type="ARBA" id="ARBA00038878"/>
    </source>
</evidence>
<dbReference type="EC" id="1.1.99.2" evidence="7"/>
<evidence type="ECO:0000256" key="6">
    <source>
        <dbReference type="ARBA" id="ARBA00037941"/>
    </source>
</evidence>
<sequence length="318" mass="34405">MWRTWRCLGRGLHTCDKWAHAPKEKVDCVVVGAGVVGLAIARAMAMRGREVLVVESGPTFGTGTSSRNSEVIHAGIYYPANSLKADAELHGATFAFNSSVLEGNVSSEGIEMLVCSSEPSTVHDQADENSIILCAKTVINSAGLHATSLARRLRGFPATFVPKSYFARGCYFSLVGLKPPFSHLVYPIPEKGGLGVHVTLDLSGQIRFGPDVEWLDLDSDAIYEHEFDFSVDSKRAEKFYPEIRKYYPALPDGSLKADYSGIRPKLAGPLDPPADFVIQGQRDHGISSLVNLFGIESPGLTASLAIADRVCTMLCEGK</sequence>
<accession>A0A8T2RT77</accession>
<evidence type="ECO:0000313" key="10">
    <source>
        <dbReference type="EMBL" id="KAH7299662.1"/>
    </source>
</evidence>
<reference evidence="10" key="1">
    <citation type="submission" date="2021-08" db="EMBL/GenBank/DDBJ databases">
        <title>WGS assembly of Ceratopteris richardii.</title>
        <authorList>
            <person name="Marchant D.B."/>
            <person name="Chen G."/>
            <person name="Jenkins J."/>
            <person name="Shu S."/>
            <person name="Leebens-Mack J."/>
            <person name="Grimwood J."/>
            <person name="Schmutz J."/>
            <person name="Soltis P."/>
            <person name="Soltis D."/>
            <person name="Chen Z.-H."/>
        </authorList>
    </citation>
    <scope>NUCLEOTIDE SEQUENCE</scope>
    <source>
        <strain evidence="10">Whitten #5841</strain>
        <tissue evidence="10">Leaf</tissue>
    </source>
</reference>
<evidence type="ECO:0000256" key="3">
    <source>
        <dbReference type="ARBA" id="ARBA00022827"/>
    </source>
</evidence>
<evidence type="ECO:0000256" key="8">
    <source>
        <dbReference type="ARBA" id="ARBA00041137"/>
    </source>
</evidence>
<dbReference type="EMBL" id="CM035429">
    <property type="protein sequence ID" value="KAH7299662.1"/>
    <property type="molecule type" value="Genomic_DNA"/>
</dbReference>
<dbReference type="InterPro" id="IPR036188">
    <property type="entry name" value="FAD/NAD-bd_sf"/>
</dbReference>
<comment type="cofactor">
    <cofactor evidence="1">
        <name>FAD</name>
        <dbReference type="ChEBI" id="CHEBI:57692"/>
    </cofactor>
</comment>
<keyword evidence="2" id="KW-0285">Flavoprotein</keyword>
<dbReference type="PANTHER" id="PTHR43104:SF4">
    <property type="entry name" value="L-2-HYDROXYGLUTARATE DEHYDROGENASE, MITOCHONDRIAL"/>
    <property type="match status" value="1"/>
</dbReference>
<evidence type="ECO:0000256" key="4">
    <source>
        <dbReference type="ARBA" id="ARBA00023002"/>
    </source>
</evidence>
<dbReference type="Pfam" id="PF13450">
    <property type="entry name" value="NAD_binding_8"/>
    <property type="match status" value="1"/>
</dbReference>
<dbReference type="AlphaFoldDB" id="A0A8T2RT77"/>
<name>A0A8T2RT77_CERRI</name>
<evidence type="ECO:0000256" key="2">
    <source>
        <dbReference type="ARBA" id="ARBA00022630"/>
    </source>
</evidence>
<keyword evidence="4" id="KW-0560">Oxidoreductase</keyword>
<keyword evidence="3" id="KW-0274">FAD</keyword>
<evidence type="ECO:0000313" key="11">
    <source>
        <dbReference type="Proteomes" id="UP000825935"/>
    </source>
</evidence>
<dbReference type="Proteomes" id="UP000825935">
    <property type="component" value="Chromosome 24"/>
</dbReference>
<comment type="catalytic activity">
    <reaction evidence="5">
        <text>(S)-2-hydroxyglutarate + A = 2-oxoglutarate + AH2</text>
        <dbReference type="Rhea" id="RHEA:21252"/>
        <dbReference type="ChEBI" id="CHEBI:13193"/>
        <dbReference type="ChEBI" id="CHEBI:16782"/>
        <dbReference type="ChEBI" id="CHEBI:16810"/>
        <dbReference type="ChEBI" id="CHEBI:17499"/>
        <dbReference type="EC" id="1.1.99.2"/>
    </reaction>
</comment>
<gene>
    <name evidence="10" type="ORF">KP509_24G022900</name>
</gene>
<dbReference type="Gene3D" id="3.50.50.60">
    <property type="entry name" value="FAD/NAD(P)-binding domain"/>
    <property type="match status" value="1"/>
</dbReference>
<dbReference type="OrthoDB" id="498204at2759"/>
<dbReference type="SUPFAM" id="SSF51905">
    <property type="entry name" value="FAD/NAD(P)-binding domain"/>
    <property type="match status" value="1"/>
</dbReference>
<feature type="domain" description="FAD dependent oxidoreductase" evidence="9">
    <location>
        <begin position="81"/>
        <end position="310"/>
    </location>
</feature>
<evidence type="ECO:0000259" key="9">
    <source>
        <dbReference type="Pfam" id="PF01266"/>
    </source>
</evidence>
<proteinExistence type="inferred from homology"/>
<dbReference type="Pfam" id="PF01266">
    <property type="entry name" value="DAO"/>
    <property type="match status" value="1"/>
</dbReference>
<evidence type="ECO:0000256" key="1">
    <source>
        <dbReference type="ARBA" id="ARBA00001974"/>
    </source>
</evidence>
<dbReference type="InterPro" id="IPR006076">
    <property type="entry name" value="FAD-dep_OxRdtase"/>
</dbReference>
<evidence type="ECO:0000256" key="5">
    <source>
        <dbReference type="ARBA" id="ARBA00036066"/>
    </source>
</evidence>
<organism evidence="10 11">
    <name type="scientific">Ceratopteris richardii</name>
    <name type="common">Triangle waterfern</name>
    <dbReference type="NCBI Taxonomy" id="49495"/>
    <lineage>
        <taxon>Eukaryota</taxon>
        <taxon>Viridiplantae</taxon>
        <taxon>Streptophyta</taxon>
        <taxon>Embryophyta</taxon>
        <taxon>Tracheophyta</taxon>
        <taxon>Polypodiopsida</taxon>
        <taxon>Polypodiidae</taxon>
        <taxon>Polypodiales</taxon>
        <taxon>Pteridineae</taxon>
        <taxon>Pteridaceae</taxon>
        <taxon>Parkerioideae</taxon>
        <taxon>Ceratopteris</taxon>
    </lineage>
</organism>
<dbReference type="GO" id="GO:0047545">
    <property type="term" value="F:(S)-2-hydroxyglutarate dehydrogenase activity"/>
    <property type="evidence" value="ECO:0007669"/>
    <property type="project" value="UniProtKB-EC"/>
</dbReference>
<dbReference type="Gene3D" id="3.30.9.10">
    <property type="entry name" value="D-Amino Acid Oxidase, subunit A, domain 2"/>
    <property type="match status" value="1"/>
</dbReference>
<dbReference type="PANTHER" id="PTHR43104">
    <property type="entry name" value="L-2-HYDROXYGLUTARATE DEHYDROGENASE, MITOCHONDRIAL"/>
    <property type="match status" value="1"/>
</dbReference>
<comment type="similarity">
    <text evidence="6">Belongs to the L2HGDH family.</text>
</comment>
<comment type="caution">
    <text evidence="10">The sequence shown here is derived from an EMBL/GenBank/DDBJ whole genome shotgun (WGS) entry which is preliminary data.</text>
</comment>
<keyword evidence="11" id="KW-1185">Reference proteome</keyword>